<accession>A0A931H619</accession>
<dbReference type="Pfam" id="PF03385">
    <property type="entry name" value="STELLO"/>
    <property type="match status" value="1"/>
</dbReference>
<sequence>MGFTVITTIQGPCPSVQDMVGRGLAHGHGTIVVGDRKTPRADWPQGVEFLGIDAQRQMAFGIAAQLPENHYARKNLGYLQAMARKADFVFDTDDDNAPLATWAPRQAALQARHCAQAGWVNAYRWFTGAHVWPRGLPLDHAGANLPVPPLAPARAVTAPIQQGLANGSPDVDAVWRLVMDREITFDDAPSVSLAPGTWCPFNSQSTWWFPQAFPLMYLPSFVSFRMTDIWRSFVAQRCLWALGHELVFHGPEMFQDRNPHNLMRDFEQEVPGYLGNERFRQVLEALELPPGPEQTGGNLLRCYEALVKADLVPQRELPLVESWIADVAAATGAGP</sequence>
<evidence type="ECO:0000313" key="1">
    <source>
        <dbReference type="EMBL" id="MBG9389070.1"/>
    </source>
</evidence>
<protein>
    <submittedName>
        <fullName evidence="1">DUF288 domain-containing protein</fullName>
    </submittedName>
</protein>
<proteinExistence type="predicted"/>
<keyword evidence="2" id="KW-1185">Reference proteome</keyword>
<dbReference type="PANTHER" id="PTHR31362:SF0">
    <property type="entry name" value="EXOSTOSIN DOMAIN-CONTAINING PROTEIN-RELATED"/>
    <property type="match status" value="1"/>
</dbReference>
<evidence type="ECO:0000313" key="2">
    <source>
        <dbReference type="Proteomes" id="UP000651050"/>
    </source>
</evidence>
<comment type="caution">
    <text evidence="1">The sequence shown here is derived from an EMBL/GenBank/DDBJ whole genome shotgun (WGS) entry which is preliminary data.</text>
</comment>
<dbReference type="RefSeq" id="WP_196986886.1">
    <property type="nucleotide sequence ID" value="NZ_JADWYS010000001.1"/>
</dbReference>
<dbReference type="EMBL" id="JADWYS010000001">
    <property type="protein sequence ID" value="MBG9389070.1"/>
    <property type="molecule type" value="Genomic_DNA"/>
</dbReference>
<reference evidence="1" key="1">
    <citation type="submission" date="2020-11" db="EMBL/GenBank/DDBJ databases">
        <title>Bacterial whole genome sequence for Caenimonas sp. DR4.4.</title>
        <authorList>
            <person name="Le V."/>
            <person name="Ko S.-R."/>
            <person name="Ahn C.-Y."/>
            <person name="Oh H.-M."/>
        </authorList>
    </citation>
    <scope>NUCLEOTIDE SEQUENCE</scope>
    <source>
        <strain evidence="1">DR4.4</strain>
    </source>
</reference>
<organism evidence="1 2">
    <name type="scientific">Caenimonas aquaedulcis</name>
    <dbReference type="NCBI Taxonomy" id="2793270"/>
    <lineage>
        <taxon>Bacteria</taxon>
        <taxon>Pseudomonadati</taxon>
        <taxon>Pseudomonadota</taxon>
        <taxon>Betaproteobacteria</taxon>
        <taxon>Burkholderiales</taxon>
        <taxon>Comamonadaceae</taxon>
        <taxon>Caenimonas</taxon>
    </lineage>
</organism>
<dbReference type="InterPro" id="IPR005049">
    <property type="entry name" value="STL-like"/>
</dbReference>
<dbReference type="Proteomes" id="UP000651050">
    <property type="component" value="Unassembled WGS sequence"/>
</dbReference>
<name>A0A931H619_9BURK</name>
<dbReference type="AlphaFoldDB" id="A0A931H619"/>
<dbReference type="PANTHER" id="PTHR31362">
    <property type="entry name" value="GLYCOSYLTRANSFERASE STELLO1-RELATED"/>
    <property type="match status" value="1"/>
</dbReference>
<gene>
    <name evidence="1" type="ORF">I5803_13625</name>
</gene>